<dbReference type="Proteomes" id="UP000541535">
    <property type="component" value="Unassembled WGS sequence"/>
</dbReference>
<evidence type="ECO:0008006" key="3">
    <source>
        <dbReference type="Google" id="ProtNLM"/>
    </source>
</evidence>
<evidence type="ECO:0000313" key="1">
    <source>
        <dbReference type="EMBL" id="MBB3119939.1"/>
    </source>
</evidence>
<dbReference type="EMBL" id="JACHXD010000008">
    <property type="protein sequence ID" value="MBB3119939.1"/>
    <property type="molecule type" value="Genomic_DNA"/>
</dbReference>
<sequence>MQGLNIAIYAEGCMYPSATYPVSETIGVVQQSGFTTVILSLFHIGRDYDVSPLQRLGDLYFNTTLVFSQGEYVGDAAWPSLIASLPSGSVAKVCASIGGGGVMDFQTLKKIYEANGNSFEQTNLAANLAALRRYLPAISIIDLDCEETYDSPSFIAFCQLLASIGFGITFCPYIKATFWTGALAALNASNPGALKWFNLQCYDGGGENQPGPWAAAIKQACPSFPTDGFLITGDWTEDSPQQVGQLMARCRQDPSVGGGFLWTLDSLINGQNDGLVKQYADAIAGISYR</sequence>
<comment type="caution">
    <text evidence="1">The sequence shown here is derived from an EMBL/GenBank/DDBJ whole genome shotgun (WGS) entry which is preliminary data.</text>
</comment>
<dbReference type="AlphaFoldDB" id="A0A7W5BB74"/>
<protein>
    <recommendedName>
        <fullName evidence="3">GH18 domain-containing protein</fullName>
    </recommendedName>
</protein>
<gene>
    <name evidence="1" type="ORF">FHS03_002998</name>
</gene>
<dbReference type="InterPro" id="IPR017853">
    <property type="entry name" value="GH"/>
</dbReference>
<keyword evidence="2" id="KW-1185">Reference proteome</keyword>
<accession>A0A7W5BB74</accession>
<dbReference type="Gene3D" id="3.20.20.80">
    <property type="entry name" value="Glycosidases"/>
    <property type="match status" value="1"/>
</dbReference>
<proteinExistence type="predicted"/>
<reference evidence="1 2" key="1">
    <citation type="submission" date="2020-08" db="EMBL/GenBank/DDBJ databases">
        <title>Genomic Encyclopedia of Type Strains, Phase III (KMG-III): the genomes of soil and plant-associated and newly described type strains.</title>
        <authorList>
            <person name="Whitman W."/>
        </authorList>
    </citation>
    <scope>NUCLEOTIDE SEQUENCE [LARGE SCALE GENOMIC DNA]</scope>
    <source>
        <strain evidence="1 2">CECT 8897</strain>
    </source>
</reference>
<evidence type="ECO:0000313" key="2">
    <source>
        <dbReference type="Proteomes" id="UP000541535"/>
    </source>
</evidence>
<dbReference type="SUPFAM" id="SSF51445">
    <property type="entry name" value="(Trans)glycosidases"/>
    <property type="match status" value="1"/>
</dbReference>
<organism evidence="1 2">
    <name type="scientific">Pseudoduganella violacea</name>
    <dbReference type="NCBI Taxonomy" id="1715466"/>
    <lineage>
        <taxon>Bacteria</taxon>
        <taxon>Pseudomonadati</taxon>
        <taxon>Pseudomonadota</taxon>
        <taxon>Betaproteobacteria</taxon>
        <taxon>Burkholderiales</taxon>
        <taxon>Oxalobacteraceae</taxon>
        <taxon>Telluria group</taxon>
        <taxon>Pseudoduganella</taxon>
    </lineage>
</organism>
<dbReference type="RefSeq" id="WP_183441746.1">
    <property type="nucleotide sequence ID" value="NZ_JACHXD010000008.1"/>
</dbReference>
<name>A0A7W5BB74_9BURK</name>